<feature type="transmembrane region" description="Helical" evidence="1">
    <location>
        <begin position="52"/>
        <end position="75"/>
    </location>
</feature>
<evidence type="ECO:0000256" key="1">
    <source>
        <dbReference type="SAM" id="Phobius"/>
    </source>
</evidence>
<name>A0ABW4ZVG3_9BACL</name>
<evidence type="ECO:0000259" key="2">
    <source>
        <dbReference type="SMART" id="SM00014"/>
    </source>
</evidence>
<keyword evidence="1" id="KW-0472">Membrane</keyword>
<proteinExistence type="predicted"/>
<gene>
    <name evidence="3" type="ORF">ACFSOY_08160</name>
</gene>
<keyword evidence="1" id="KW-0812">Transmembrane</keyword>
<dbReference type="InterPro" id="IPR000326">
    <property type="entry name" value="PAP2/HPO"/>
</dbReference>
<comment type="caution">
    <text evidence="3">The sequence shown here is derived from an EMBL/GenBank/DDBJ whole genome shotgun (WGS) entry which is preliminary data.</text>
</comment>
<dbReference type="Pfam" id="PF01569">
    <property type="entry name" value="PAP2"/>
    <property type="match status" value="1"/>
</dbReference>
<dbReference type="PANTHER" id="PTHR14969:SF58">
    <property type="entry name" value="UNDECAPRENYL-DIPHOSPHATASE BCRC"/>
    <property type="match status" value="1"/>
</dbReference>
<keyword evidence="1" id="KW-1133">Transmembrane helix</keyword>
<accession>A0ABW4ZVG3</accession>
<evidence type="ECO:0000313" key="4">
    <source>
        <dbReference type="Proteomes" id="UP001597343"/>
    </source>
</evidence>
<dbReference type="SUPFAM" id="SSF48317">
    <property type="entry name" value="Acid phosphatase/Vanadium-dependent haloperoxidase"/>
    <property type="match status" value="1"/>
</dbReference>
<reference evidence="4" key="1">
    <citation type="journal article" date="2019" name="Int. J. Syst. Evol. Microbiol.">
        <title>The Global Catalogue of Microorganisms (GCM) 10K type strain sequencing project: providing services to taxonomists for standard genome sequencing and annotation.</title>
        <authorList>
            <consortium name="The Broad Institute Genomics Platform"/>
            <consortium name="The Broad Institute Genome Sequencing Center for Infectious Disease"/>
            <person name="Wu L."/>
            <person name="Ma J."/>
        </authorList>
    </citation>
    <scope>NUCLEOTIDE SEQUENCE [LARGE SCALE GENOMIC DNA]</scope>
    <source>
        <strain evidence="4">CGMCC 1.13574</strain>
    </source>
</reference>
<dbReference type="Gene3D" id="1.20.144.10">
    <property type="entry name" value="Phosphatidic acid phosphatase type 2/haloperoxidase"/>
    <property type="match status" value="1"/>
</dbReference>
<feature type="transmembrane region" description="Helical" evidence="1">
    <location>
        <begin position="121"/>
        <end position="139"/>
    </location>
</feature>
<dbReference type="InterPro" id="IPR033879">
    <property type="entry name" value="UPP_Pase"/>
</dbReference>
<protein>
    <submittedName>
        <fullName evidence="3">Undecaprenyl-diphosphatase</fullName>
    </submittedName>
</protein>
<feature type="transmembrane region" description="Helical" evidence="1">
    <location>
        <begin position="145"/>
        <end position="162"/>
    </location>
</feature>
<sequence>MNYDLFQTINNWSGHYKWLDETMIFFSDKALLLYAIGLALLWIASSSAGKRIALFAGITGGVGLLLNFLISLVYFEPRPFISHSVNLLIPHAADASFPSDHTTGAFCIALAIFLRNQKIGTPFLLLAIATGFSRIFVGHHYPGDVLASVIVGLVTSLIILRIQHKLEPIFKGTLYLYEKGTARFGGSQTRKS</sequence>
<dbReference type="RefSeq" id="WP_386045528.1">
    <property type="nucleotide sequence ID" value="NZ_JBHUIO010000005.1"/>
</dbReference>
<dbReference type="Proteomes" id="UP001597343">
    <property type="component" value="Unassembled WGS sequence"/>
</dbReference>
<dbReference type="PANTHER" id="PTHR14969">
    <property type="entry name" value="SPHINGOSINE-1-PHOSPHATE PHOSPHOHYDROLASE"/>
    <property type="match status" value="1"/>
</dbReference>
<dbReference type="CDD" id="cd03385">
    <property type="entry name" value="PAP2_BcrC_like"/>
    <property type="match status" value="1"/>
</dbReference>
<dbReference type="SMART" id="SM00014">
    <property type="entry name" value="acidPPc"/>
    <property type="match status" value="1"/>
</dbReference>
<keyword evidence="4" id="KW-1185">Reference proteome</keyword>
<dbReference type="EMBL" id="JBHUIO010000005">
    <property type="protein sequence ID" value="MFD2169967.1"/>
    <property type="molecule type" value="Genomic_DNA"/>
</dbReference>
<feature type="transmembrane region" description="Helical" evidence="1">
    <location>
        <begin position="23"/>
        <end position="45"/>
    </location>
</feature>
<organism evidence="3 4">
    <name type="scientific">Tumebacillus lipolyticus</name>
    <dbReference type="NCBI Taxonomy" id="1280370"/>
    <lineage>
        <taxon>Bacteria</taxon>
        <taxon>Bacillati</taxon>
        <taxon>Bacillota</taxon>
        <taxon>Bacilli</taxon>
        <taxon>Bacillales</taxon>
        <taxon>Alicyclobacillaceae</taxon>
        <taxon>Tumebacillus</taxon>
    </lineage>
</organism>
<dbReference type="InterPro" id="IPR036938">
    <property type="entry name" value="PAP2/HPO_sf"/>
</dbReference>
<evidence type="ECO:0000313" key="3">
    <source>
        <dbReference type="EMBL" id="MFD2169967.1"/>
    </source>
</evidence>
<feature type="domain" description="Phosphatidic acid phosphatase type 2/haloperoxidase" evidence="2">
    <location>
        <begin position="50"/>
        <end position="160"/>
    </location>
</feature>